<feature type="compositionally biased region" description="Basic and acidic residues" evidence="3">
    <location>
        <begin position="113"/>
        <end position="138"/>
    </location>
</feature>
<dbReference type="GO" id="GO:0140801">
    <property type="term" value="F:histone H2AXY142 kinase activity"/>
    <property type="evidence" value="ECO:0007669"/>
    <property type="project" value="InterPro"/>
</dbReference>
<protein>
    <submittedName>
        <fullName evidence="4">Tyrosine- kinase BAZ1B</fullName>
    </submittedName>
</protein>
<feature type="compositionally biased region" description="Basic and acidic residues" evidence="3">
    <location>
        <begin position="356"/>
        <end position="370"/>
    </location>
</feature>
<evidence type="ECO:0000256" key="3">
    <source>
        <dbReference type="SAM" id="MobiDB-lite"/>
    </source>
</evidence>
<evidence type="ECO:0000313" key="5">
    <source>
        <dbReference type="Proteomes" id="UP001152795"/>
    </source>
</evidence>
<feature type="compositionally biased region" description="Basic and acidic residues" evidence="3">
    <location>
        <begin position="76"/>
        <end position="92"/>
    </location>
</feature>
<feature type="compositionally biased region" description="Basic and acidic residues" evidence="3">
    <location>
        <begin position="719"/>
        <end position="732"/>
    </location>
</feature>
<dbReference type="EMBL" id="CACRXK020004825">
    <property type="protein sequence ID" value="CAB4004177.1"/>
    <property type="molecule type" value="Genomic_DNA"/>
</dbReference>
<dbReference type="InterPro" id="IPR047174">
    <property type="entry name" value="BAZ1B"/>
</dbReference>
<organism evidence="4 5">
    <name type="scientific">Paramuricea clavata</name>
    <name type="common">Red gorgonian</name>
    <name type="synonym">Violescent sea-whip</name>
    <dbReference type="NCBI Taxonomy" id="317549"/>
    <lineage>
        <taxon>Eukaryota</taxon>
        <taxon>Metazoa</taxon>
        <taxon>Cnidaria</taxon>
        <taxon>Anthozoa</taxon>
        <taxon>Octocorallia</taxon>
        <taxon>Malacalcyonacea</taxon>
        <taxon>Plexauridae</taxon>
        <taxon>Paramuricea</taxon>
    </lineage>
</organism>
<evidence type="ECO:0000256" key="2">
    <source>
        <dbReference type="ARBA" id="ARBA00023242"/>
    </source>
</evidence>
<dbReference type="InterPro" id="IPR028941">
    <property type="entry name" value="WHIM2_dom"/>
</dbReference>
<feature type="region of interest" description="Disordered" evidence="3">
    <location>
        <begin position="246"/>
        <end position="370"/>
    </location>
</feature>
<keyword evidence="4" id="KW-0808">Transferase</keyword>
<dbReference type="GO" id="GO:0006974">
    <property type="term" value="P:DNA damage response"/>
    <property type="evidence" value="ECO:0007669"/>
    <property type="project" value="TreeGrafter"/>
</dbReference>
<feature type="compositionally biased region" description="Basic and acidic residues" evidence="3">
    <location>
        <begin position="259"/>
        <end position="273"/>
    </location>
</feature>
<keyword evidence="4" id="KW-0418">Kinase</keyword>
<dbReference type="PROSITE" id="PS50827">
    <property type="entry name" value="DDT"/>
    <property type="match status" value="1"/>
</dbReference>
<feature type="non-terminal residue" evidence="4">
    <location>
        <position position="845"/>
    </location>
</feature>
<feature type="compositionally biased region" description="Basic and acidic residues" evidence="3">
    <location>
        <begin position="337"/>
        <end position="349"/>
    </location>
</feature>
<dbReference type="PANTHER" id="PTHR46802">
    <property type="entry name" value="TYROSINE-PROTEIN KINASE BAZ1B"/>
    <property type="match status" value="1"/>
</dbReference>
<dbReference type="OrthoDB" id="784962at2759"/>
<sequence length="845" mass="96120">MDDLIQKYDLPAVSKSSLELKEQKNLLRSPLDTITGRNNNNIPKQKTKKISPKNAKDPSQRTLNFFVQTPNANTTTKDHTTPTKDKSSEKLKGSPVIAELKICLTPKSKVKEVVAKSSENSKADSVRNEDGSKTEGKAARSLFNVEQDVAEVIDKADEVAKSEITIQDDEEDFVPKKPSVIPDKENKKCHEDAKTSAGKKITEKKIETNLNEKENGHSSKLDNVDNVKKISSKKADEVEKCQITIQDDEEDFVPKKPSVKPDKENKKCHEDTKLTSAGQKNTEKNTETNLKENENGHSNKLDDVDEVNKINNTKADEVEKSQITIQDDAEDFVPSVKPDKEMKKSHEDAETSAGKKITEKNIETNLKENENVHANKLGDVDKVKINNTTKHDVVMLDDDFSEKEKKIVKNNALKKQKTLSQMFKFNTSKSSSKIKTNVPRKQPNKENKLGVLDEKTGTERESVVETVGLKKELGKELPSLKTGFEPVRLPLPSPKAVSAVPEQLRRYYGDILMITEFIHFYGNFLSQDGDLKCSPDDLVSGLMNEGPKNEIFVRILIGFLQVLLKDLLRQDSSKEFSDLGVGLLDMRVSESTVGELTRLYLQHCQNGDHSTKKTNKVLTRRKLSWNLMELNKKDIVNLTAVQKLELLTYLLDQIFISEVFYSHQQELEENRRQTWVKKIDVDTEIRELIQEQKKLEEAKNPQKEIDKFLEKCDGTNGEKAVDKGPTDSEQARDGMSGTENIAQEKNMESTENNIKKDDTTSSNLTTRQELAAKSKIEKEKFDEMRRLDEKLYQKKQKVERFKEIINQVRDCRRLESLGSDRNHSRYWLFQSHPEALFVEKMASPD</sequence>
<reference evidence="4" key="1">
    <citation type="submission" date="2020-04" db="EMBL/GenBank/DDBJ databases">
        <authorList>
            <person name="Alioto T."/>
            <person name="Alioto T."/>
            <person name="Gomez Garrido J."/>
        </authorList>
    </citation>
    <scope>NUCLEOTIDE SEQUENCE</scope>
    <source>
        <strain evidence="4">A484AB</strain>
    </source>
</reference>
<evidence type="ECO:0000313" key="4">
    <source>
        <dbReference type="EMBL" id="CAB4004177.1"/>
    </source>
</evidence>
<dbReference type="GO" id="GO:0090535">
    <property type="term" value="C:WICH complex"/>
    <property type="evidence" value="ECO:0007669"/>
    <property type="project" value="InterPro"/>
</dbReference>
<dbReference type="InterPro" id="IPR018501">
    <property type="entry name" value="DDT_dom"/>
</dbReference>
<keyword evidence="2" id="KW-0539">Nucleus</keyword>
<feature type="compositionally biased region" description="Basic and acidic residues" evidence="3">
    <location>
        <begin position="745"/>
        <end position="759"/>
    </location>
</feature>
<feature type="compositionally biased region" description="Polar residues" evidence="3">
    <location>
        <begin position="35"/>
        <end position="44"/>
    </location>
</feature>
<feature type="compositionally biased region" description="Basic and acidic residues" evidence="3">
    <location>
        <begin position="182"/>
        <end position="202"/>
    </location>
</feature>
<dbReference type="Proteomes" id="UP001152795">
    <property type="component" value="Unassembled WGS sequence"/>
</dbReference>
<feature type="region of interest" description="Disordered" evidence="3">
    <location>
        <begin position="30"/>
        <end position="92"/>
    </location>
</feature>
<comment type="caution">
    <text evidence="4">The sequence shown here is derived from an EMBL/GenBank/DDBJ whole genome shotgun (WGS) entry which is preliminary data.</text>
</comment>
<gene>
    <name evidence="4" type="ORF">PACLA_8A072450</name>
</gene>
<dbReference type="PANTHER" id="PTHR46802:SF1">
    <property type="entry name" value="TYROSINE-PROTEIN KINASE BAZ1B"/>
    <property type="match status" value="1"/>
</dbReference>
<feature type="region of interest" description="Disordered" evidence="3">
    <location>
        <begin position="113"/>
        <end position="139"/>
    </location>
</feature>
<feature type="region of interest" description="Disordered" evidence="3">
    <location>
        <begin position="714"/>
        <end position="763"/>
    </location>
</feature>
<keyword evidence="5" id="KW-1185">Reference proteome</keyword>
<feature type="region of interest" description="Disordered" evidence="3">
    <location>
        <begin position="169"/>
        <end position="202"/>
    </location>
</feature>
<dbReference type="Pfam" id="PF15613">
    <property type="entry name" value="WSD"/>
    <property type="match status" value="1"/>
</dbReference>
<comment type="subcellular location">
    <subcellularLocation>
        <location evidence="1">Nucleus</location>
    </subcellularLocation>
</comment>
<evidence type="ECO:0000256" key="1">
    <source>
        <dbReference type="ARBA" id="ARBA00004123"/>
    </source>
</evidence>
<proteinExistence type="predicted"/>
<name>A0A6S7HK76_PARCT</name>
<accession>A0A6S7HK76</accession>
<dbReference type="GO" id="GO:0042393">
    <property type="term" value="F:histone binding"/>
    <property type="evidence" value="ECO:0007669"/>
    <property type="project" value="TreeGrafter"/>
</dbReference>
<feature type="compositionally biased region" description="Basic and acidic residues" evidence="3">
    <location>
        <begin position="281"/>
        <end position="320"/>
    </location>
</feature>
<dbReference type="AlphaFoldDB" id="A0A6S7HK76"/>